<sequence length="80" mass="8759">MDPAQIIQEIGGGLAAVCIVVQACAIVALYRRNNQLQDKLLDMTQAMGKENSDLVTDNNTALGANAEIMRQVVRVLERFK</sequence>
<evidence type="ECO:0000313" key="2">
    <source>
        <dbReference type="EMBL" id="MFC3169203.1"/>
    </source>
</evidence>
<dbReference type="EMBL" id="JBHRTE010000059">
    <property type="protein sequence ID" value="MFC3169203.1"/>
    <property type="molecule type" value="Genomic_DNA"/>
</dbReference>
<dbReference type="Proteomes" id="UP001595557">
    <property type="component" value="Unassembled WGS sequence"/>
</dbReference>
<keyword evidence="3" id="KW-1185">Reference proteome</keyword>
<reference evidence="3" key="1">
    <citation type="journal article" date="2019" name="Int. J. Syst. Evol. Microbiol.">
        <title>The Global Catalogue of Microorganisms (GCM) 10K type strain sequencing project: providing services to taxonomists for standard genome sequencing and annotation.</title>
        <authorList>
            <consortium name="The Broad Institute Genomics Platform"/>
            <consortium name="The Broad Institute Genome Sequencing Center for Infectious Disease"/>
            <person name="Wu L."/>
            <person name="Ma J."/>
        </authorList>
    </citation>
    <scope>NUCLEOTIDE SEQUENCE [LARGE SCALE GENOMIC DNA]</scope>
    <source>
        <strain evidence="3">KCTC 52239</strain>
    </source>
</reference>
<dbReference type="RefSeq" id="WP_207464370.1">
    <property type="nucleotide sequence ID" value="NZ_JAFNAW010000001.1"/>
</dbReference>
<keyword evidence="1" id="KW-0472">Membrane</keyword>
<evidence type="ECO:0000256" key="1">
    <source>
        <dbReference type="SAM" id="Phobius"/>
    </source>
</evidence>
<evidence type="ECO:0000313" key="3">
    <source>
        <dbReference type="Proteomes" id="UP001595557"/>
    </source>
</evidence>
<keyword evidence="1" id="KW-0812">Transmembrane</keyword>
<feature type="transmembrane region" description="Helical" evidence="1">
    <location>
        <begin position="6"/>
        <end position="30"/>
    </location>
</feature>
<organism evidence="2 3">
    <name type="scientific">Paracoccus fontiphilus</name>
    <dbReference type="NCBI Taxonomy" id="1815556"/>
    <lineage>
        <taxon>Bacteria</taxon>
        <taxon>Pseudomonadati</taxon>
        <taxon>Pseudomonadota</taxon>
        <taxon>Alphaproteobacteria</taxon>
        <taxon>Rhodobacterales</taxon>
        <taxon>Paracoccaceae</taxon>
        <taxon>Paracoccus</taxon>
    </lineage>
</organism>
<comment type="caution">
    <text evidence="2">The sequence shown here is derived from an EMBL/GenBank/DDBJ whole genome shotgun (WGS) entry which is preliminary data.</text>
</comment>
<keyword evidence="1" id="KW-1133">Transmembrane helix</keyword>
<gene>
    <name evidence="2" type="ORF">ACFOD7_14215</name>
</gene>
<accession>A0ABV7IGS2</accession>
<name>A0ABV7IGS2_9RHOB</name>
<proteinExistence type="predicted"/>
<protein>
    <submittedName>
        <fullName evidence="2">Uncharacterized protein</fullName>
    </submittedName>
</protein>